<dbReference type="InterPro" id="IPR008878">
    <property type="entry name" value="Transposase_IS66_Orf2"/>
</dbReference>
<evidence type="ECO:0000313" key="1">
    <source>
        <dbReference type="EMBL" id="OPH81268.1"/>
    </source>
</evidence>
<name>A0A1V4HTF1_NITVU</name>
<proteinExistence type="predicted"/>
<dbReference type="NCBIfam" id="NF033819">
    <property type="entry name" value="IS66_TnpB"/>
    <property type="match status" value="1"/>
</dbReference>
<comment type="caution">
    <text evidence="1">The sequence shown here is derived from an EMBL/GenBank/DDBJ whole genome shotgun (WGS) entry which is preliminary data.</text>
</comment>
<dbReference type="PANTHER" id="PTHR36455">
    <property type="match status" value="1"/>
</dbReference>
<dbReference type="PANTHER" id="PTHR36455:SF1">
    <property type="entry name" value="BLR8292 PROTEIN"/>
    <property type="match status" value="1"/>
</dbReference>
<gene>
    <name evidence="1" type="ORF">B2M20_18655</name>
</gene>
<evidence type="ECO:0000313" key="2">
    <source>
        <dbReference type="Proteomes" id="UP000189940"/>
    </source>
</evidence>
<keyword evidence="2" id="KW-1185">Reference proteome</keyword>
<protein>
    <submittedName>
        <fullName evidence="1">Transposase</fullName>
    </submittedName>
</protein>
<sequence>MTALLPPNVKVHLALGYIDMRKGIDGLAMLAQGVLHQDPFTGHLFVFRGRTRANLIKIIYWDGTGFCLFTKRLEHGVFLWPPSIAPGETLSLTSAQLSLLIEGVDWRAPEQRWRPAIAG</sequence>
<dbReference type="Pfam" id="PF05717">
    <property type="entry name" value="TnpB_IS66"/>
    <property type="match status" value="1"/>
</dbReference>
<dbReference type="STRING" id="29421.B2M20_18655"/>
<dbReference type="AlphaFoldDB" id="A0A1V4HTF1"/>
<dbReference type="EMBL" id="MWPQ01000086">
    <property type="protein sequence ID" value="OPH81268.1"/>
    <property type="molecule type" value="Genomic_DNA"/>
</dbReference>
<dbReference type="OrthoDB" id="9801450at2"/>
<dbReference type="Proteomes" id="UP000189940">
    <property type="component" value="Unassembled WGS sequence"/>
</dbReference>
<dbReference type="RefSeq" id="WP_009800277.1">
    <property type="nucleotide sequence ID" value="NZ_JAVDPZ010000024.1"/>
</dbReference>
<reference evidence="1 2" key="1">
    <citation type="submission" date="2017-02" db="EMBL/GenBank/DDBJ databases">
        <title>Genome sequence of the nitrite-oxidizing bacterium Nitrobacter vulgaris strain Ab1.</title>
        <authorList>
            <person name="Mellbye B.L."/>
            <person name="Davis E.W."/>
            <person name="Spieck E."/>
            <person name="Chang J.H."/>
            <person name="Bottomley P.J."/>
            <person name="Sayavedra-Soto L.A."/>
        </authorList>
    </citation>
    <scope>NUCLEOTIDE SEQUENCE [LARGE SCALE GENOMIC DNA]</scope>
    <source>
        <strain evidence="1 2">Ab1</strain>
    </source>
</reference>
<accession>A0A1V4HTF1</accession>
<organism evidence="1 2">
    <name type="scientific">Nitrobacter vulgaris</name>
    <dbReference type="NCBI Taxonomy" id="29421"/>
    <lineage>
        <taxon>Bacteria</taxon>
        <taxon>Pseudomonadati</taxon>
        <taxon>Pseudomonadota</taxon>
        <taxon>Alphaproteobacteria</taxon>
        <taxon>Hyphomicrobiales</taxon>
        <taxon>Nitrobacteraceae</taxon>
        <taxon>Nitrobacter</taxon>
    </lineage>
</organism>